<evidence type="ECO:0000313" key="10">
    <source>
        <dbReference type="EMBL" id="MFC4905401.1"/>
    </source>
</evidence>
<evidence type="ECO:0000313" key="11">
    <source>
        <dbReference type="Proteomes" id="UP001595797"/>
    </source>
</evidence>
<keyword evidence="5 7" id="KW-1133">Transmembrane helix</keyword>
<feature type="transmembrane region" description="Helical" evidence="7">
    <location>
        <begin position="64"/>
        <end position="84"/>
    </location>
</feature>
<evidence type="ECO:0000256" key="3">
    <source>
        <dbReference type="ARBA" id="ARBA00022475"/>
    </source>
</evidence>
<dbReference type="Pfam" id="PF20730">
    <property type="entry name" value="YetF_N"/>
    <property type="match status" value="1"/>
</dbReference>
<keyword evidence="4 7" id="KW-0812">Transmembrane</keyword>
<sequence length="186" mass="19880">MWFDGWPQLLRIVVVGAAAYASLVVCLRVSGKRTLAQLNVFDFVVTVALGSTLATIFLSTDVSWAEGVTAFGVLAGLQLLVAWISSRWPRVRGVFTAEPALLLAEGRIRHEALRRNRLTESELRQAVRMQGTGDLSRVEAVVLETNGKLSVITSSKYGDGSALEDVRGLAALRGDSGRDGSGPGAP</sequence>
<dbReference type="EMBL" id="JBHSIW010000025">
    <property type="protein sequence ID" value="MFC4905401.1"/>
    <property type="molecule type" value="Genomic_DNA"/>
</dbReference>
<keyword evidence="11" id="KW-1185">Reference proteome</keyword>
<evidence type="ECO:0000256" key="4">
    <source>
        <dbReference type="ARBA" id="ARBA00022692"/>
    </source>
</evidence>
<reference evidence="11" key="1">
    <citation type="journal article" date="2019" name="Int. J. Syst. Evol. Microbiol.">
        <title>The Global Catalogue of Microorganisms (GCM) 10K type strain sequencing project: providing services to taxonomists for standard genome sequencing and annotation.</title>
        <authorList>
            <consortium name="The Broad Institute Genomics Platform"/>
            <consortium name="The Broad Institute Genome Sequencing Center for Infectious Disease"/>
            <person name="Wu L."/>
            <person name="Ma J."/>
        </authorList>
    </citation>
    <scope>NUCLEOTIDE SEQUENCE [LARGE SCALE GENOMIC DNA]</scope>
    <source>
        <strain evidence="11">CGMCC 4.6946</strain>
    </source>
</reference>
<feature type="domain" description="YetF-like N-terminal transmembrane" evidence="9">
    <location>
        <begin position="21"/>
        <end position="84"/>
    </location>
</feature>
<comment type="caution">
    <text evidence="10">The sequence shown here is derived from an EMBL/GenBank/DDBJ whole genome shotgun (WGS) entry which is preliminary data.</text>
</comment>
<protein>
    <submittedName>
        <fullName evidence="10">DUF421 domain-containing protein</fullName>
    </submittedName>
</protein>
<dbReference type="InterPro" id="IPR048454">
    <property type="entry name" value="YetF_N"/>
</dbReference>
<dbReference type="InterPro" id="IPR007353">
    <property type="entry name" value="DUF421"/>
</dbReference>
<dbReference type="InterPro" id="IPR023090">
    <property type="entry name" value="UPF0702_alpha/beta_dom_sf"/>
</dbReference>
<dbReference type="PANTHER" id="PTHR34582:SF6">
    <property type="entry name" value="UPF0702 TRANSMEMBRANE PROTEIN YCAP"/>
    <property type="match status" value="1"/>
</dbReference>
<feature type="domain" description="YetF C-terminal" evidence="8">
    <location>
        <begin position="87"/>
        <end position="156"/>
    </location>
</feature>
<dbReference type="Pfam" id="PF04239">
    <property type="entry name" value="DUF421"/>
    <property type="match status" value="1"/>
</dbReference>
<gene>
    <name evidence="10" type="ORF">ACFPCS_17705</name>
</gene>
<comment type="similarity">
    <text evidence="2">Belongs to the UPF0702 family.</text>
</comment>
<evidence type="ECO:0000256" key="6">
    <source>
        <dbReference type="ARBA" id="ARBA00023136"/>
    </source>
</evidence>
<dbReference type="PANTHER" id="PTHR34582">
    <property type="entry name" value="UPF0702 TRANSMEMBRANE PROTEIN YCAP"/>
    <property type="match status" value="1"/>
</dbReference>
<keyword evidence="3" id="KW-1003">Cell membrane</keyword>
<feature type="transmembrane region" description="Helical" evidence="7">
    <location>
        <begin position="6"/>
        <end position="27"/>
    </location>
</feature>
<dbReference type="Proteomes" id="UP001595797">
    <property type="component" value="Unassembled WGS sequence"/>
</dbReference>
<name>A0ABV9TMR4_9MICC</name>
<comment type="subcellular location">
    <subcellularLocation>
        <location evidence="1">Cell membrane</location>
        <topology evidence="1">Multi-pass membrane protein</topology>
    </subcellularLocation>
</comment>
<evidence type="ECO:0000256" key="2">
    <source>
        <dbReference type="ARBA" id="ARBA00006448"/>
    </source>
</evidence>
<dbReference type="Gene3D" id="3.30.240.20">
    <property type="entry name" value="bsu07140 like domains"/>
    <property type="match status" value="1"/>
</dbReference>
<evidence type="ECO:0000259" key="9">
    <source>
        <dbReference type="Pfam" id="PF20730"/>
    </source>
</evidence>
<evidence type="ECO:0000259" key="8">
    <source>
        <dbReference type="Pfam" id="PF04239"/>
    </source>
</evidence>
<organism evidence="10 11">
    <name type="scientific">Kocuria oceani</name>
    <dbReference type="NCBI Taxonomy" id="988827"/>
    <lineage>
        <taxon>Bacteria</taxon>
        <taxon>Bacillati</taxon>
        <taxon>Actinomycetota</taxon>
        <taxon>Actinomycetes</taxon>
        <taxon>Micrococcales</taxon>
        <taxon>Micrococcaceae</taxon>
        <taxon>Kocuria</taxon>
    </lineage>
</organism>
<proteinExistence type="inferred from homology"/>
<feature type="transmembrane region" description="Helical" evidence="7">
    <location>
        <begin position="39"/>
        <end position="58"/>
    </location>
</feature>
<accession>A0ABV9TMR4</accession>
<evidence type="ECO:0000256" key="7">
    <source>
        <dbReference type="SAM" id="Phobius"/>
    </source>
</evidence>
<dbReference type="RefSeq" id="WP_277550132.1">
    <property type="nucleotide sequence ID" value="NZ_JARAMH010000002.1"/>
</dbReference>
<evidence type="ECO:0000256" key="1">
    <source>
        <dbReference type="ARBA" id="ARBA00004651"/>
    </source>
</evidence>
<keyword evidence="6 7" id="KW-0472">Membrane</keyword>
<evidence type="ECO:0000256" key="5">
    <source>
        <dbReference type="ARBA" id="ARBA00022989"/>
    </source>
</evidence>